<protein>
    <submittedName>
        <fullName evidence="5">Methyltransferase small</fullName>
    </submittedName>
</protein>
<dbReference type="InterPro" id="IPR007848">
    <property type="entry name" value="Small_mtfrase_dom"/>
</dbReference>
<keyword evidence="2 5" id="KW-0808">Transferase</keyword>
<dbReference type="AlphaFoldDB" id="B8GP36"/>
<dbReference type="GO" id="GO:0032259">
    <property type="term" value="P:methylation"/>
    <property type="evidence" value="ECO:0007669"/>
    <property type="project" value="UniProtKB-KW"/>
</dbReference>
<dbReference type="STRING" id="396588.Tgr7_2883"/>
<evidence type="ECO:0000259" key="4">
    <source>
        <dbReference type="Pfam" id="PF05175"/>
    </source>
</evidence>
<dbReference type="Proteomes" id="UP000002383">
    <property type="component" value="Chromosome"/>
</dbReference>
<feature type="domain" description="Methyltransferase small" evidence="4">
    <location>
        <begin position="25"/>
        <end position="189"/>
    </location>
</feature>
<dbReference type="eggNOG" id="COG2813">
    <property type="taxonomic scope" value="Bacteria"/>
</dbReference>
<accession>B8GP36</accession>
<organism evidence="5 6">
    <name type="scientific">Thioalkalivibrio sulfidiphilus (strain HL-EbGR7)</name>
    <dbReference type="NCBI Taxonomy" id="396588"/>
    <lineage>
        <taxon>Bacteria</taxon>
        <taxon>Pseudomonadati</taxon>
        <taxon>Pseudomonadota</taxon>
        <taxon>Gammaproteobacteria</taxon>
        <taxon>Chromatiales</taxon>
        <taxon>Ectothiorhodospiraceae</taxon>
        <taxon>Thioalkalivibrio</taxon>
    </lineage>
</organism>
<dbReference type="GO" id="GO:0008757">
    <property type="term" value="F:S-adenosylmethionine-dependent methyltransferase activity"/>
    <property type="evidence" value="ECO:0007669"/>
    <property type="project" value="InterPro"/>
</dbReference>
<evidence type="ECO:0000313" key="6">
    <source>
        <dbReference type="Proteomes" id="UP000002383"/>
    </source>
</evidence>
<dbReference type="Gene3D" id="3.40.50.150">
    <property type="entry name" value="Vaccinia Virus protein VP39"/>
    <property type="match status" value="1"/>
</dbReference>
<dbReference type="SUPFAM" id="SSF53335">
    <property type="entry name" value="S-adenosyl-L-methionine-dependent methyltransferases"/>
    <property type="match status" value="1"/>
</dbReference>
<reference evidence="5 6" key="1">
    <citation type="journal article" date="2011" name="Stand. Genomic Sci.">
        <title>Complete genome sequence of 'Thioalkalivibrio sulfidophilus' HL-EbGr7.</title>
        <authorList>
            <person name="Muyzer G."/>
            <person name="Sorokin D.Y."/>
            <person name="Mavromatis K."/>
            <person name="Lapidus A."/>
            <person name="Clum A."/>
            <person name="Ivanova N."/>
            <person name="Pati A."/>
            <person name="d'Haeseleer P."/>
            <person name="Woyke T."/>
            <person name="Kyrpides N.C."/>
        </authorList>
    </citation>
    <scope>NUCLEOTIDE SEQUENCE [LARGE SCALE GENOMIC DNA]</scope>
    <source>
        <strain evidence="5 6">HL-EbGR7</strain>
    </source>
</reference>
<evidence type="ECO:0000256" key="3">
    <source>
        <dbReference type="ARBA" id="ARBA00022691"/>
    </source>
</evidence>
<dbReference type="HOGENOM" id="CLU_018398_7_2_6"/>
<dbReference type="InterPro" id="IPR046977">
    <property type="entry name" value="RsmC/RlmG"/>
</dbReference>
<dbReference type="RefSeq" id="WP_012639419.1">
    <property type="nucleotide sequence ID" value="NC_011901.1"/>
</dbReference>
<evidence type="ECO:0000256" key="2">
    <source>
        <dbReference type="ARBA" id="ARBA00022679"/>
    </source>
</evidence>
<sequence length="195" mass="21558">MPSPDYIASLREDIVFSDTLCGQPLTFHTTWGLFSPRGIDAGTRLLLDHVEVGEADDCLDLGCGYGPIGLTLARLAPKGRTCLVDKDFVAVDYSNKNARINGIGNAEAFLSNGFSAVGNRRFQVITSNLPAKVGKEMLYLYLYDAFEHLHPGGRLYVVTITGLRRFIERGFKEVFGNYDKLKQGKDYTVALAVRE</sequence>
<name>B8GP36_THISH</name>
<dbReference type="CDD" id="cd02440">
    <property type="entry name" value="AdoMet_MTases"/>
    <property type="match status" value="1"/>
</dbReference>
<dbReference type="EMBL" id="CP001339">
    <property type="protein sequence ID" value="ACL73956.1"/>
    <property type="molecule type" value="Genomic_DNA"/>
</dbReference>
<proteinExistence type="predicted"/>
<keyword evidence="6" id="KW-1185">Reference proteome</keyword>
<dbReference type="KEGG" id="tgr:Tgr7_2883"/>
<keyword evidence="1 5" id="KW-0489">Methyltransferase</keyword>
<evidence type="ECO:0000256" key="1">
    <source>
        <dbReference type="ARBA" id="ARBA00022603"/>
    </source>
</evidence>
<gene>
    <name evidence="5" type="ordered locus">Tgr7_2883</name>
</gene>
<dbReference type="PANTHER" id="PTHR47816:SF4">
    <property type="entry name" value="RIBOSOMAL RNA SMALL SUBUNIT METHYLTRANSFERASE C"/>
    <property type="match status" value="1"/>
</dbReference>
<evidence type="ECO:0000313" key="5">
    <source>
        <dbReference type="EMBL" id="ACL73956.1"/>
    </source>
</evidence>
<dbReference type="Pfam" id="PF05175">
    <property type="entry name" value="MTS"/>
    <property type="match status" value="1"/>
</dbReference>
<dbReference type="InterPro" id="IPR029063">
    <property type="entry name" value="SAM-dependent_MTases_sf"/>
</dbReference>
<dbReference type="OrthoDB" id="29650at2"/>
<keyword evidence="3" id="KW-0949">S-adenosyl-L-methionine</keyword>
<dbReference type="PANTHER" id="PTHR47816">
    <property type="entry name" value="RIBOSOMAL RNA SMALL SUBUNIT METHYLTRANSFERASE C"/>
    <property type="match status" value="1"/>
</dbReference>